<dbReference type="InterPro" id="IPR023012">
    <property type="entry name" value="GcvPB"/>
</dbReference>
<keyword evidence="9" id="KW-1185">Reference proteome</keyword>
<evidence type="ECO:0000256" key="1">
    <source>
        <dbReference type="ARBA" id="ARBA00003788"/>
    </source>
</evidence>
<comment type="cofactor">
    <cofactor evidence="5">
        <name>pyridoxal 5'-phosphate</name>
        <dbReference type="ChEBI" id="CHEBI:597326"/>
    </cofactor>
</comment>
<proteinExistence type="inferred from homology"/>
<dbReference type="EMBL" id="NAAD01000021">
    <property type="protein sequence ID" value="ORJ57135.1"/>
    <property type="molecule type" value="Genomic_DNA"/>
</dbReference>
<comment type="subunit">
    <text evidence="5">The glycine cleavage system is composed of four proteins: P, T, L and H. In this organism, the P 'protein' is a heterodimer of two subunits.</text>
</comment>
<evidence type="ECO:0000256" key="4">
    <source>
        <dbReference type="ARBA" id="ARBA00049026"/>
    </source>
</evidence>
<dbReference type="InterPro" id="IPR000192">
    <property type="entry name" value="Aminotrans_V_dom"/>
</dbReference>
<dbReference type="Pfam" id="PF00266">
    <property type="entry name" value="Aminotran_5"/>
    <property type="match status" value="1"/>
</dbReference>
<dbReference type="RefSeq" id="WP_085011451.1">
    <property type="nucleotide sequence ID" value="NZ_NAAD01000021.1"/>
</dbReference>
<feature type="domain" description="Aminotransferase class V" evidence="6">
    <location>
        <begin position="185"/>
        <end position="305"/>
    </location>
</feature>
<evidence type="ECO:0000313" key="8">
    <source>
        <dbReference type="EMBL" id="ORJ57135.1"/>
    </source>
</evidence>
<comment type="caution">
    <text evidence="8">The sequence shown here is derived from an EMBL/GenBank/DDBJ whole genome shotgun (WGS) entry which is preliminary data.</text>
</comment>
<dbReference type="EC" id="1.4.4.2" evidence="5"/>
<dbReference type="Gene3D" id="3.90.1150.10">
    <property type="entry name" value="Aspartate Aminotransferase, domain 1"/>
    <property type="match status" value="1"/>
</dbReference>
<dbReference type="Gene3D" id="6.20.440.10">
    <property type="match status" value="1"/>
</dbReference>
<dbReference type="AlphaFoldDB" id="A0A1X0XW73"/>
<evidence type="ECO:0000256" key="3">
    <source>
        <dbReference type="ARBA" id="ARBA00023002"/>
    </source>
</evidence>
<evidence type="ECO:0000313" key="9">
    <source>
        <dbReference type="Proteomes" id="UP000193136"/>
    </source>
</evidence>
<dbReference type="InterPro" id="IPR049316">
    <property type="entry name" value="GDC-P_C"/>
</dbReference>
<evidence type="ECO:0000259" key="6">
    <source>
        <dbReference type="Pfam" id="PF00266"/>
    </source>
</evidence>
<dbReference type="GO" id="GO:0005829">
    <property type="term" value="C:cytosol"/>
    <property type="evidence" value="ECO:0007669"/>
    <property type="project" value="TreeGrafter"/>
</dbReference>
<dbReference type="GO" id="GO:0004375">
    <property type="term" value="F:glycine dehydrogenase (decarboxylating) activity"/>
    <property type="evidence" value="ECO:0007669"/>
    <property type="project" value="UniProtKB-EC"/>
</dbReference>
<dbReference type="InterPro" id="IPR015421">
    <property type="entry name" value="PyrdxlP-dep_Trfase_major"/>
</dbReference>
<dbReference type="CDD" id="cd00613">
    <property type="entry name" value="GDC-P"/>
    <property type="match status" value="1"/>
</dbReference>
<dbReference type="OrthoDB" id="9801272at2"/>
<dbReference type="InterPro" id="IPR015424">
    <property type="entry name" value="PyrdxlP-dep_Trfase"/>
</dbReference>
<dbReference type="STRING" id="1969733.B5V00_14050"/>
<reference evidence="8 9" key="1">
    <citation type="submission" date="2017-03" db="EMBL/GenBank/DDBJ databases">
        <title>Genome sequence of Geothermobacter sp. EPR-M, Deep-Sea Iron Reducer.</title>
        <authorList>
            <person name="Tully B."/>
            <person name="Savalia P."/>
            <person name="Abuyen K."/>
            <person name="Baughan C."/>
            <person name="Romero E."/>
            <person name="Ronkowski C."/>
            <person name="Torres B."/>
            <person name="Tremblay J."/>
            <person name="Trujillo A."/>
            <person name="Tyler M."/>
            <person name="Perez-Rodriguez I."/>
            <person name="Amend J."/>
        </authorList>
    </citation>
    <scope>NUCLEOTIDE SEQUENCE [LARGE SCALE GENOMIC DNA]</scope>
    <source>
        <strain evidence="8 9">EPR-M</strain>
    </source>
</reference>
<comment type="catalytic activity">
    <reaction evidence="4 5">
        <text>N(6)-[(R)-lipoyl]-L-lysyl-[glycine-cleavage complex H protein] + glycine + H(+) = N(6)-[(R)-S(8)-aminomethyldihydrolipoyl]-L-lysyl-[glycine-cleavage complex H protein] + CO2</text>
        <dbReference type="Rhea" id="RHEA:24304"/>
        <dbReference type="Rhea" id="RHEA-COMP:10494"/>
        <dbReference type="Rhea" id="RHEA-COMP:10495"/>
        <dbReference type="ChEBI" id="CHEBI:15378"/>
        <dbReference type="ChEBI" id="CHEBI:16526"/>
        <dbReference type="ChEBI" id="CHEBI:57305"/>
        <dbReference type="ChEBI" id="CHEBI:83099"/>
        <dbReference type="ChEBI" id="CHEBI:83143"/>
        <dbReference type="EC" id="1.4.4.2"/>
    </reaction>
</comment>
<evidence type="ECO:0000256" key="2">
    <source>
        <dbReference type="ARBA" id="ARBA00022898"/>
    </source>
</evidence>
<dbReference type="Pfam" id="PF21478">
    <property type="entry name" value="GcvP2_C"/>
    <property type="match status" value="1"/>
</dbReference>
<organism evidence="8 9">
    <name type="scientific">Geothermobacter hydrogeniphilus</name>
    <dbReference type="NCBI Taxonomy" id="1969733"/>
    <lineage>
        <taxon>Bacteria</taxon>
        <taxon>Pseudomonadati</taxon>
        <taxon>Thermodesulfobacteriota</taxon>
        <taxon>Desulfuromonadia</taxon>
        <taxon>Desulfuromonadales</taxon>
        <taxon>Geothermobacteraceae</taxon>
        <taxon>Geothermobacter</taxon>
    </lineage>
</organism>
<dbReference type="HAMAP" id="MF_00713">
    <property type="entry name" value="GcvPB"/>
    <property type="match status" value="1"/>
</dbReference>
<sequence length="511" mass="55202">MSQTETVTRLNNCPPPTEAERATINRIGTGGLALREKLIFEHSVAGRQGYSLPALDVPAVELPEALNREDIVGFPEVSEVDVVRHFTRLSTWNYGLDSGFYPLGSCTMKYNPKVNEAAARLPGMSGCHPHTPEHLSQGALGLMFELQQALAEISGFDAVTLQPAAGAHGELAGVQMIRAWHQAQGRSRKKILIPDTAHGTNPATAALCGYQVVPIASGESGILSAATVAEYMDDDVAALMVTNPNTLGLFESNIRTICDIVHQGGGLVYCDGANLNALMGIARPGDLGMDVMHFNLHKTFSTPHGGGGPGAGPVGVTEKLIPFLPKPLVVSDAGQYRLNFDRPQSIGRMRSFYGNFGIMLRAWAYILTMGGAGLKHASEMAVLNANYIRARLEDTYHLPYPNRSLHEVVFSDKQLAGDCHTLDLAKRLIDYGYHPPTIYFPLVVHGAIMIEPTETESKEVLDEFCDAMLAIAREADSHPELLLQAPGLTAVGRLDETAAARKPQLCYKPAE</sequence>
<dbReference type="Proteomes" id="UP000193136">
    <property type="component" value="Unassembled WGS sequence"/>
</dbReference>
<dbReference type="SUPFAM" id="SSF53383">
    <property type="entry name" value="PLP-dependent transferases"/>
    <property type="match status" value="1"/>
</dbReference>
<keyword evidence="2 5" id="KW-0663">Pyridoxal phosphate</keyword>
<dbReference type="PANTHER" id="PTHR11773:SF1">
    <property type="entry name" value="GLYCINE DEHYDROGENASE (DECARBOXYLATING), MITOCHONDRIAL"/>
    <property type="match status" value="1"/>
</dbReference>
<keyword evidence="3 5" id="KW-0560">Oxidoreductase</keyword>
<dbReference type="InterPro" id="IPR020581">
    <property type="entry name" value="GDC_P"/>
</dbReference>
<dbReference type="InterPro" id="IPR015422">
    <property type="entry name" value="PyrdxlP-dep_Trfase_small"/>
</dbReference>
<name>A0A1X0XW73_9BACT</name>
<protein>
    <recommendedName>
        <fullName evidence="5">Probable glycine dehydrogenase (decarboxylating) subunit 2</fullName>
        <ecNumber evidence="5">1.4.4.2</ecNumber>
    </recommendedName>
    <alternativeName>
        <fullName evidence="5">Glycine cleavage system P-protein subunit 2</fullName>
    </alternativeName>
    <alternativeName>
        <fullName evidence="5">Glycine decarboxylase subunit 2</fullName>
    </alternativeName>
    <alternativeName>
        <fullName evidence="5">Glycine dehydrogenase (aminomethyl-transferring) subunit 2</fullName>
    </alternativeName>
</protein>
<dbReference type="GO" id="GO:0030170">
    <property type="term" value="F:pyridoxal phosphate binding"/>
    <property type="evidence" value="ECO:0007669"/>
    <property type="project" value="TreeGrafter"/>
</dbReference>
<accession>A0A1X0XW73</accession>
<dbReference type="PANTHER" id="PTHR11773">
    <property type="entry name" value="GLYCINE DEHYDROGENASE, DECARBOXYLATING"/>
    <property type="match status" value="1"/>
</dbReference>
<comment type="similarity">
    <text evidence="5">Belongs to the GcvP family. C-terminal subunit subfamily.</text>
</comment>
<dbReference type="GO" id="GO:0005960">
    <property type="term" value="C:glycine cleavage complex"/>
    <property type="evidence" value="ECO:0007669"/>
    <property type="project" value="TreeGrafter"/>
</dbReference>
<feature type="modified residue" description="N6-(pyridoxal phosphate)lysine" evidence="5">
    <location>
        <position position="298"/>
    </location>
</feature>
<dbReference type="FunFam" id="3.90.1150.10:FF:000014">
    <property type="entry name" value="Probable glycine dehydrogenase (decarboxylating) subunit 2"/>
    <property type="match status" value="1"/>
</dbReference>
<dbReference type="FunFam" id="3.40.640.10:FF:000224">
    <property type="entry name" value="Probable glycine dehydrogenase (decarboxylating) subunit 2"/>
    <property type="match status" value="1"/>
</dbReference>
<comment type="function">
    <text evidence="1 5">The glycine cleavage system catalyzes the degradation of glycine. The P protein binds the alpha-amino group of glycine through its pyridoxal phosphate cofactor; CO(2) is released and the remaining methylamine moiety is then transferred to the lipoamide cofactor of the H protein.</text>
</comment>
<dbReference type="GO" id="GO:0019464">
    <property type="term" value="P:glycine decarboxylation via glycine cleavage system"/>
    <property type="evidence" value="ECO:0007669"/>
    <property type="project" value="UniProtKB-UniRule"/>
</dbReference>
<feature type="domain" description="Glycine dehydrogenase C-terminal" evidence="7">
    <location>
        <begin position="377"/>
        <end position="476"/>
    </location>
</feature>
<evidence type="ECO:0000256" key="5">
    <source>
        <dbReference type="HAMAP-Rule" id="MF_00713"/>
    </source>
</evidence>
<dbReference type="GO" id="GO:0016594">
    <property type="term" value="F:glycine binding"/>
    <property type="evidence" value="ECO:0007669"/>
    <property type="project" value="TreeGrafter"/>
</dbReference>
<dbReference type="NCBIfam" id="NF003346">
    <property type="entry name" value="PRK04366.1"/>
    <property type="match status" value="1"/>
</dbReference>
<dbReference type="Gene3D" id="3.40.640.10">
    <property type="entry name" value="Type I PLP-dependent aspartate aminotransferase-like (Major domain)"/>
    <property type="match status" value="1"/>
</dbReference>
<gene>
    <name evidence="5" type="primary">gcvPB</name>
    <name evidence="8" type="ORF">B5V00_14050</name>
</gene>
<evidence type="ECO:0000259" key="7">
    <source>
        <dbReference type="Pfam" id="PF21478"/>
    </source>
</evidence>